<protein>
    <submittedName>
        <fullName evidence="1">DUF2863 family protein</fullName>
    </submittedName>
</protein>
<keyword evidence="2" id="KW-1185">Reference proteome</keyword>
<dbReference type="Pfam" id="PF11062">
    <property type="entry name" value="DUF2863"/>
    <property type="match status" value="1"/>
</dbReference>
<dbReference type="InterPro" id="IPR021292">
    <property type="entry name" value="DUF2863"/>
</dbReference>
<name>A0ABU6KA91_9RHOO</name>
<reference evidence="1 2" key="1">
    <citation type="submission" date="2024-01" db="EMBL/GenBank/DDBJ databases">
        <title>Uliginosibacterium soil sp. nov.</title>
        <authorList>
            <person name="Lv Y."/>
        </authorList>
    </citation>
    <scope>NUCLEOTIDE SEQUENCE [LARGE SCALE GENOMIC DNA]</scope>
    <source>
        <strain evidence="1 2">H3</strain>
    </source>
</reference>
<evidence type="ECO:0000313" key="2">
    <source>
        <dbReference type="Proteomes" id="UP001331561"/>
    </source>
</evidence>
<dbReference type="RefSeq" id="WP_327600901.1">
    <property type="nucleotide sequence ID" value="NZ_JAYXHS010000004.1"/>
</dbReference>
<organism evidence="1 2">
    <name type="scientific">Uliginosibacterium silvisoli</name>
    <dbReference type="NCBI Taxonomy" id="3114758"/>
    <lineage>
        <taxon>Bacteria</taxon>
        <taxon>Pseudomonadati</taxon>
        <taxon>Pseudomonadota</taxon>
        <taxon>Betaproteobacteria</taxon>
        <taxon>Rhodocyclales</taxon>
        <taxon>Zoogloeaceae</taxon>
        <taxon>Uliginosibacterium</taxon>
    </lineage>
</organism>
<sequence length="389" mass="42270">MKRSRLGRRSGLPREAENLLWLATGLAESGSRAEDAFWDANLTESVDGMLQAGDEDALTAALDHLYASNPAAHDALADAVESRAESGGKEHALLITAPVLAWSRFSIPASILPASTLANLRVHLSAHVLAGKAKLAFANMLFSPDQLPQGYCETARLATELVAHAEKNRDLLIDVESLPETARFLSDVRYVVAAVVVEPGAPIFRWQERDAARDGGREQAAQQWRTQGGACLTPLLPGCATEPVLPDAYFAACRQADRLSRGYSIRASVAFLSTTLDVAPDGLRAVIAPFFDRQLEEYRIGFTVKDSDTVVHGVVWPLLGVEDDNPDVPQQIEQALRECGVTAILQLEQRFPMEYCDDCGSPMYPAPDGEAVHAELPEESAEQVPKHLH</sequence>
<gene>
    <name evidence="1" type="ORF">VVD49_19500</name>
</gene>
<comment type="caution">
    <text evidence="1">The sequence shown here is derived from an EMBL/GenBank/DDBJ whole genome shotgun (WGS) entry which is preliminary data.</text>
</comment>
<dbReference type="EMBL" id="JAYXHS010000004">
    <property type="protein sequence ID" value="MEC5387928.1"/>
    <property type="molecule type" value="Genomic_DNA"/>
</dbReference>
<evidence type="ECO:0000313" key="1">
    <source>
        <dbReference type="EMBL" id="MEC5387928.1"/>
    </source>
</evidence>
<dbReference type="Proteomes" id="UP001331561">
    <property type="component" value="Unassembled WGS sequence"/>
</dbReference>
<proteinExistence type="predicted"/>
<accession>A0ABU6KA91</accession>